<feature type="domain" description="Glucose/Sorbosone dehydrogenase" evidence="1">
    <location>
        <begin position="9"/>
        <end position="296"/>
    </location>
</feature>
<protein>
    <submittedName>
        <fullName evidence="2">PQQ-dependent sugar dehydrogenase</fullName>
    </submittedName>
</protein>
<sequence>MEPLASGLRVPWDLAFLPDGSALVTERDTARIRKVAPDGTVTDVRTITEVPEMDGEGGLLGVAVSPSYEQDNLIYIYFTSEVDNRVARLRLDSQDPPEPILTGITRGQIHNGGRMRFGPDGMLYVTTGEADDRPSAQDREDLNGKILRITPEGKPAPGNPFPGSPVYSWGHRNVQGIAWDETGQLYASELGHHQLDEVNRIEPGANYGWPKIEGTGGEPEFTDPIVTWRPPEASPSGIAYHDGKIWVACLRGQRLYRVNTDGSSAEQLLTDEFGRLRLVTEAPDGSLWVLTNNRVGPDFDLILRVTP</sequence>
<dbReference type="Gene3D" id="2.120.10.30">
    <property type="entry name" value="TolB, C-terminal domain"/>
    <property type="match status" value="1"/>
</dbReference>
<comment type="caution">
    <text evidence="2">The sequence shown here is derived from an EMBL/GenBank/DDBJ whole genome shotgun (WGS) entry which is preliminary data.</text>
</comment>
<dbReference type="Proteomes" id="UP000604475">
    <property type="component" value="Unassembled WGS sequence"/>
</dbReference>
<organism evidence="2 3">
    <name type="scientific">Frankia nepalensis</name>
    <dbReference type="NCBI Taxonomy" id="1836974"/>
    <lineage>
        <taxon>Bacteria</taxon>
        <taxon>Bacillati</taxon>
        <taxon>Actinomycetota</taxon>
        <taxon>Actinomycetes</taxon>
        <taxon>Frankiales</taxon>
        <taxon>Frankiaceae</taxon>
        <taxon>Frankia</taxon>
    </lineage>
</organism>
<dbReference type="PANTHER" id="PTHR19328">
    <property type="entry name" value="HEDGEHOG-INTERACTING PROTEIN"/>
    <property type="match status" value="1"/>
</dbReference>
<keyword evidence="3" id="KW-1185">Reference proteome</keyword>
<dbReference type="InterPro" id="IPR011042">
    <property type="entry name" value="6-blade_b-propeller_TolB-like"/>
</dbReference>
<dbReference type="EMBL" id="JAEACQ010000254">
    <property type="protein sequence ID" value="MBL7630745.1"/>
    <property type="molecule type" value="Genomic_DNA"/>
</dbReference>
<accession>A0A937RKU1</accession>
<dbReference type="AlphaFoldDB" id="A0A937RKU1"/>
<reference evidence="2" key="1">
    <citation type="submission" date="2020-12" db="EMBL/GenBank/DDBJ databases">
        <title>Genomic characterization of non-nitrogen-fixing Frankia strains.</title>
        <authorList>
            <person name="Carlos-Shanley C."/>
            <person name="Guerra T."/>
            <person name="Hahn D."/>
        </authorList>
    </citation>
    <scope>NUCLEOTIDE SEQUENCE</scope>
    <source>
        <strain evidence="2">CN6</strain>
    </source>
</reference>
<gene>
    <name evidence="2" type="ORF">I7412_27015</name>
</gene>
<dbReference type="Pfam" id="PF07995">
    <property type="entry name" value="GSDH"/>
    <property type="match status" value="1"/>
</dbReference>
<evidence type="ECO:0000313" key="3">
    <source>
        <dbReference type="Proteomes" id="UP000604475"/>
    </source>
</evidence>
<proteinExistence type="predicted"/>
<dbReference type="PANTHER" id="PTHR19328:SF13">
    <property type="entry name" value="HIPL1 PROTEIN"/>
    <property type="match status" value="1"/>
</dbReference>
<dbReference type="SUPFAM" id="SSF50952">
    <property type="entry name" value="Soluble quinoprotein glucose dehydrogenase"/>
    <property type="match status" value="1"/>
</dbReference>
<evidence type="ECO:0000313" key="2">
    <source>
        <dbReference type="EMBL" id="MBL7630745.1"/>
    </source>
</evidence>
<dbReference type="InterPro" id="IPR012938">
    <property type="entry name" value="Glc/Sorbosone_DH"/>
</dbReference>
<evidence type="ECO:0000259" key="1">
    <source>
        <dbReference type="Pfam" id="PF07995"/>
    </source>
</evidence>
<dbReference type="InterPro" id="IPR011041">
    <property type="entry name" value="Quinoprot_gluc/sorb_DH_b-prop"/>
</dbReference>
<name>A0A937RKU1_9ACTN</name>